<reference evidence="2 3" key="1">
    <citation type="submission" date="2016-10" db="EMBL/GenBank/DDBJ databases">
        <authorList>
            <person name="de Groot N.N."/>
        </authorList>
    </citation>
    <scope>NUCLEOTIDE SEQUENCE [LARGE SCALE GENOMIC DNA]</scope>
    <source>
        <strain evidence="2 3">S137</strain>
    </source>
</reference>
<keyword evidence="1" id="KW-0472">Membrane</keyword>
<feature type="transmembrane region" description="Helical" evidence="1">
    <location>
        <begin position="73"/>
        <end position="91"/>
    </location>
</feature>
<evidence type="ECO:0000313" key="2">
    <source>
        <dbReference type="EMBL" id="SDP25958.1"/>
    </source>
</evidence>
<feature type="transmembrane region" description="Helical" evidence="1">
    <location>
        <begin position="12"/>
        <end position="29"/>
    </location>
</feature>
<gene>
    <name evidence="2" type="ORF">SAMN05216366_11125</name>
</gene>
<dbReference type="EMBL" id="FNJQ01000011">
    <property type="protein sequence ID" value="SDP25958.1"/>
    <property type="molecule type" value="Genomic_DNA"/>
</dbReference>
<proteinExistence type="predicted"/>
<keyword evidence="1" id="KW-1133">Transmembrane helix</keyword>
<name>A0A1H0RAI0_SELRU</name>
<evidence type="ECO:0000313" key="3">
    <source>
        <dbReference type="Proteomes" id="UP000182412"/>
    </source>
</evidence>
<dbReference type="OrthoDB" id="1666775at2"/>
<protein>
    <recommendedName>
        <fullName evidence="4">ATP synthase I chain</fullName>
    </recommendedName>
</protein>
<keyword evidence="1" id="KW-0812">Transmembrane</keyword>
<organism evidence="2 3">
    <name type="scientific">Selenomonas ruminantium</name>
    <dbReference type="NCBI Taxonomy" id="971"/>
    <lineage>
        <taxon>Bacteria</taxon>
        <taxon>Bacillati</taxon>
        <taxon>Bacillota</taxon>
        <taxon>Negativicutes</taxon>
        <taxon>Selenomonadales</taxon>
        <taxon>Selenomonadaceae</taxon>
        <taxon>Selenomonas</taxon>
    </lineage>
</organism>
<accession>A0A1H0RAI0</accession>
<dbReference type="Proteomes" id="UP000182412">
    <property type="component" value="Unassembled WGS sequence"/>
</dbReference>
<evidence type="ECO:0000256" key="1">
    <source>
        <dbReference type="SAM" id="Phobius"/>
    </source>
</evidence>
<feature type="transmembrane region" description="Helical" evidence="1">
    <location>
        <begin position="97"/>
        <end position="117"/>
    </location>
</feature>
<dbReference type="AlphaFoldDB" id="A0A1H0RAI0"/>
<feature type="transmembrane region" description="Helical" evidence="1">
    <location>
        <begin position="35"/>
        <end position="53"/>
    </location>
</feature>
<evidence type="ECO:0008006" key="4">
    <source>
        <dbReference type="Google" id="ProtNLM"/>
    </source>
</evidence>
<sequence>MKEVLSIFMKRFIMGLGVITLAIGSMLVANGTAELIGALIIGFITGLVFLGNMSMRLWRAAQLSAGNAKRQMLWGLVLRLLVLFIVLFAAVQISTQVFSMTALGFVLCYAWAMVLMIRMNSAK</sequence>